<feature type="domain" description="RapA2 cadherin-like" evidence="2">
    <location>
        <begin position="1956"/>
        <end position="2024"/>
    </location>
</feature>
<feature type="domain" description="RapA2 cadherin-like" evidence="2">
    <location>
        <begin position="181"/>
        <end position="254"/>
    </location>
</feature>
<feature type="domain" description="RapA2 cadherin-like" evidence="2">
    <location>
        <begin position="486"/>
        <end position="554"/>
    </location>
</feature>
<dbReference type="Gene3D" id="2.60.40.3440">
    <property type="match status" value="6"/>
</dbReference>
<dbReference type="InterPro" id="IPR040853">
    <property type="entry name" value="RapA2_cadherin-like"/>
</dbReference>
<feature type="domain" description="RapA2 cadherin-like" evidence="2">
    <location>
        <begin position="878"/>
        <end position="946"/>
    </location>
</feature>
<name>A0AAJ4LX69_9VIBR</name>
<feature type="domain" description="Cadherin-like" evidence="3">
    <location>
        <begin position="5551"/>
        <end position="5646"/>
    </location>
</feature>
<feature type="domain" description="Cadherin-like" evidence="3">
    <location>
        <begin position="4449"/>
        <end position="4546"/>
    </location>
</feature>
<dbReference type="EMBL" id="CP065219">
    <property type="protein sequence ID" value="QPL56618.1"/>
    <property type="molecule type" value="Genomic_DNA"/>
</dbReference>
<feature type="domain" description="Cadherin-like" evidence="3">
    <location>
        <begin position="4895"/>
        <end position="4992"/>
    </location>
</feature>
<dbReference type="InterPro" id="IPR010221">
    <property type="entry name" value="VCBS_dom"/>
</dbReference>
<evidence type="ECO:0000313" key="5">
    <source>
        <dbReference type="Proteomes" id="UP000594435"/>
    </source>
</evidence>
<feature type="domain" description="RapA2 cadherin-like" evidence="2">
    <location>
        <begin position="1172"/>
        <end position="1240"/>
    </location>
</feature>
<feature type="domain" description="RapA2 cadherin-like" evidence="2">
    <location>
        <begin position="2838"/>
        <end position="2906"/>
    </location>
</feature>
<dbReference type="Pfam" id="PF17892">
    <property type="entry name" value="Cadherin_5"/>
    <property type="match status" value="7"/>
</dbReference>
<dbReference type="RefSeq" id="WP_337971503.1">
    <property type="nucleotide sequence ID" value="NZ_CP065219.1"/>
</dbReference>
<feature type="region of interest" description="Disordered" evidence="1">
    <location>
        <begin position="5755"/>
        <end position="5781"/>
    </location>
</feature>
<feature type="domain" description="Cadherin-like" evidence="3">
    <location>
        <begin position="4009"/>
        <end position="4104"/>
    </location>
</feature>
<feature type="domain" description="RapA2 cadherin-like" evidence="2">
    <location>
        <begin position="1760"/>
        <end position="1828"/>
    </location>
</feature>
<feature type="domain" description="RapA2 cadherin-like" evidence="2">
    <location>
        <begin position="3034"/>
        <end position="3102"/>
    </location>
</feature>
<feature type="domain" description="RapA2 cadherin-like" evidence="2">
    <location>
        <begin position="1662"/>
        <end position="1730"/>
    </location>
</feature>
<feature type="region of interest" description="Disordered" evidence="1">
    <location>
        <begin position="812"/>
        <end position="831"/>
    </location>
</feature>
<feature type="domain" description="RapA2 cadherin-like" evidence="2">
    <location>
        <begin position="3230"/>
        <end position="3298"/>
    </location>
</feature>
<dbReference type="Gene3D" id="2.60.40.10">
    <property type="entry name" value="Immunoglobulins"/>
    <property type="match status" value="30"/>
</dbReference>
<feature type="domain" description="RapA2 cadherin-like" evidence="2">
    <location>
        <begin position="3524"/>
        <end position="3587"/>
    </location>
</feature>
<feature type="domain" description="RapA2 cadherin-like" evidence="2">
    <location>
        <begin position="2544"/>
        <end position="2612"/>
    </location>
</feature>
<evidence type="ECO:0000313" key="4">
    <source>
        <dbReference type="EMBL" id="QPL56618.1"/>
    </source>
</evidence>
<reference evidence="4 5" key="1">
    <citation type="submission" date="2020-11" db="EMBL/GenBank/DDBJ databases">
        <title>Complete and Circularized Genome Assembly of a human isolate of Vibrio navarrensis biotype pommerensis with MiSeq and MinION Sequence Data.</title>
        <authorList>
            <person name="Schwartz K."/>
            <person name="Borowiak M."/>
            <person name="Deneke C."/>
            <person name="Balau V."/>
            <person name="Metelmann C."/>
            <person name="Strauch E."/>
        </authorList>
    </citation>
    <scope>NUCLEOTIDE SEQUENCE [LARGE SCALE GENOMIC DNA]</scope>
    <source>
        <strain evidence="4 5">20-VB00237</strain>
        <plasmid evidence="4 5">pVN20-VB00237</plasmid>
    </source>
</reference>
<feature type="domain" description="RapA2 cadherin-like" evidence="2">
    <location>
        <begin position="2250"/>
        <end position="2318"/>
    </location>
</feature>
<feature type="domain" description="RapA2 cadherin-like" evidence="2">
    <location>
        <begin position="1270"/>
        <end position="1338"/>
    </location>
</feature>
<feature type="domain" description="RapA2 cadherin-like" evidence="2">
    <location>
        <begin position="1466"/>
        <end position="1534"/>
    </location>
</feature>
<feature type="domain" description="RapA2 cadherin-like" evidence="2">
    <location>
        <begin position="584"/>
        <end position="652"/>
    </location>
</feature>
<organism evidence="4 5">
    <name type="scientific">Vibrio navarrensis</name>
    <dbReference type="NCBI Taxonomy" id="29495"/>
    <lineage>
        <taxon>Bacteria</taxon>
        <taxon>Pseudomonadati</taxon>
        <taxon>Pseudomonadota</taxon>
        <taxon>Gammaproteobacteria</taxon>
        <taxon>Vibrionales</taxon>
        <taxon>Vibrionaceae</taxon>
        <taxon>Vibrio</taxon>
    </lineage>
</organism>
<feature type="domain" description="RapA2 cadherin-like" evidence="2">
    <location>
        <begin position="3426"/>
        <end position="3494"/>
    </location>
</feature>
<dbReference type="Proteomes" id="UP000594435">
    <property type="component" value="Plasmid pVN20-VB00237"/>
</dbReference>
<feature type="domain" description="RapA2 cadherin-like" evidence="2">
    <location>
        <begin position="1858"/>
        <end position="1926"/>
    </location>
</feature>
<feature type="domain" description="Cadherin-like" evidence="3">
    <location>
        <begin position="3771"/>
        <end position="3867"/>
    </location>
</feature>
<dbReference type="InterPro" id="IPR013783">
    <property type="entry name" value="Ig-like_fold"/>
</dbReference>
<dbReference type="Pfam" id="PF17963">
    <property type="entry name" value="Big_9"/>
    <property type="match status" value="3"/>
</dbReference>
<dbReference type="InterPro" id="IPR041690">
    <property type="entry name" value="Cadherin_5"/>
</dbReference>
<gene>
    <name evidence="4" type="ORF">I3X05_23550</name>
</gene>
<evidence type="ECO:0000259" key="3">
    <source>
        <dbReference type="Pfam" id="PF17892"/>
    </source>
</evidence>
<dbReference type="Pfam" id="PF17803">
    <property type="entry name" value="Cadherin_4"/>
    <property type="match status" value="34"/>
</dbReference>
<feature type="domain" description="RapA2 cadherin-like" evidence="2">
    <location>
        <begin position="3132"/>
        <end position="3200"/>
    </location>
</feature>
<feature type="domain" description="RapA2 cadherin-like" evidence="2">
    <location>
        <begin position="3328"/>
        <end position="3396"/>
    </location>
</feature>
<feature type="domain" description="RapA2 cadherin-like" evidence="2">
    <location>
        <begin position="2936"/>
        <end position="3004"/>
    </location>
</feature>
<feature type="domain" description="RapA2 cadherin-like" evidence="2">
    <location>
        <begin position="682"/>
        <end position="750"/>
    </location>
</feature>
<feature type="domain" description="RapA2 cadherin-like" evidence="2">
    <location>
        <begin position="1564"/>
        <end position="1632"/>
    </location>
</feature>
<feature type="domain" description="RapA2 cadherin-like" evidence="2">
    <location>
        <begin position="780"/>
        <end position="848"/>
    </location>
</feature>
<feature type="region of interest" description="Disordered" evidence="1">
    <location>
        <begin position="1"/>
        <end position="60"/>
    </location>
</feature>
<feature type="domain" description="Cadherin-like" evidence="3">
    <location>
        <begin position="5312"/>
        <end position="5409"/>
    </location>
</feature>
<feature type="domain" description="RapA2 cadherin-like" evidence="2">
    <location>
        <begin position="2054"/>
        <end position="2122"/>
    </location>
</feature>
<feature type="domain" description="RapA2 cadherin-like" evidence="2">
    <location>
        <begin position="2446"/>
        <end position="2514"/>
    </location>
</feature>
<feature type="domain" description="RapA2 cadherin-like" evidence="2">
    <location>
        <begin position="1074"/>
        <end position="1142"/>
    </location>
</feature>
<accession>A0AAJ4LX69</accession>
<feature type="domain" description="Cadherin-like" evidence="3">
    <location>
        <begin position="4688"/>
        <end position="4784"/>
    </location>
</feature>
<sequence length="5781" mass="601076">MMILPSLAKHASARNGDDTSDTVDRVNTNSATEKGIISDHGKAESSVVSHQEAQTGEEHVSPILSTNQTPHGSNSHLVPSHHLSTFSHPQVHYIPSVSMPAISAGSNWHPIPSSTPSTPALPVTFMPEVIKGTYGELHVDVNGQYTFVLNPKSPQYILLNQHQQGTDHFTLHLSNGSNIIVQIPVTGKQDTPSISGDLAGVVTEDHNIDSQGLLHANGKIDVIDPDQNESSMKHEIISGKYGALTIDADGHWQYQVDNSLSNIQALTAATSLHESFTVHTKDGTPQTIDMTIGGNDDNAVIYGVDAGVVIEDLTTQIQGKLSVADSDFGESHFQASQVTGHLGTLNITEDGVWTYVLDNTNPAVQELSANKTTTDTITVHSADGTAHQITLTINGTNDKATVSSATIAIDETDQAVTTSGTLTSTDVDNPDNTFIPASITGSNGDLTIDANGHWNFTASSAFNQLNVGDKVEETFTVSSVDGTPSTIKVTINGTNDKATVSSATIAIDETDQAVTTSGTLASTDVDNPDNTFIPASITGSNGDLTIDANGHWNFTASSAFNQLNVGDKVEETFTVNSIDGTPSTIKVTINGTNDKATVSTATVSVDETDKAVTTSGTLTSIDVDNPDNTFIPASITGSNGDLTIDANGHWNFTANSAFNQLNVGDKVEETFTVSSVDGTPSTIKVTINGTNDKATVSTATIAIDETDKAVTTSGTLTSTDVDNPDNTFIPASITGSNGDLTIDANGHWSFTANSAFNQLNVGDKVEETFTVSSVDGTPSTIKVTINGTNDKATVSTATVSVDETDKAVTTSGTLTSTDVDNPDNTFTPGSISGTNGDLTIDANGHWVFTASSAFNQLNVGDKVEETFTVSSVDGTPSTIKVTINGTNDKATVSTATIAIDETDKAVTTSGTLTSTDVDNPDNTFIPASITGSNGDLTIDANGHWVFTASSAFNQLNVGDKVEETFTVSSVDGTPSTIKVTINGTNDKATVSSATIAIDETDQAVTTSGTLTSTDVDNPDNTFIPASITGSNGDLTIDANGHWNFTANSAFNQLNVGDKVEETFTVSSVDGTPSTIKVTINGTNDKATVSTATIAIDETDQAVTTSGTLTSTDVDNPDNTFIPASITGSNGDLTIDANGHWNFTANSAFNQLNVGDKVEETFTVSSVDGTPSTIKVTINGTNDKATVSSATIAIDETDKAVTTSGTLTSTDVDNPDNAFTPGSISGANGDLTIDANGHWVFTANSAFNQLNVGDKVEETFTVSSVDGTPSTIKVTINGTNDKATVSTATIAIDETDKAVTTSGTLASTDVDNPDNTFIPASITGSNGDLTIDANGHWNFTANSAFNQLNVGDKVEETFTVSSVDGTPSTIKVTINGTNDKATVSTATIAIDETDKAVTTSGTLASTDVDNPDNTFIPASITGSNGDLTIDANGHWSFTANSAFNQLNVGDKVEETFTVSSVDGTPSTIKVTINGTNDKATVSTATIAIDETDKAVTTSGTLTSTDVDNPDNTFIPASITGSNGDLTIDANGHWVFTASSAFNQLNVGDKVEETFTVSSVDGTPSTIKVTINGTNDKATVSSATIAIDETDQAVTTSGTLTSTDVDNPDNTFIPASITGSNGDLTIDANGHWNFTANSAFNQLNVGDKVEETFTVSSVDGTPSTIKVTINGTNDKATVSTATIAIDETDQAVTTSGTLTSTDVDNPDNTFIPASITGSNGDLTIDANGHWNFTANSAFNQLNVGDKVEETFTVSSVDGTPSTIKVTINGTNDKATVSSATIAIDETDKAVTTSGTLTSTDVDNPDNAFTPGSISGANGDLTIDANGHWVFTANSAFNQLNVGDKVEETFTVSSVDGTPSTIKVTINGTNDKATVSTATIAIDETDQAVTTSGTLTSTDVDNPDNTFIPASITGSNGDLTIDANGHWNFTANSAFNQLNVGDKVEETFTVSSVDGTPSTIKVTINGTNDKATVSSATIAIDETDKAVTTSGTLTSTDVDNPDNAFTPGSISGANGDLTIDANGHWVFTANSAFNQLNVGDKVEETFTVSSVDGTPSTIKVTINGTNDKATVSTATIAIDETDKAVTTSGTLASTDVDNPDNTFIPASITGSNGDLTIDANGHWVFTASSAFNQLNVGDKVEETFTVSSVDGTPSTIKVTINGTNDKATVSSATIAIDETDQAVTTSGTLTSTDVDNPDNTFIPASITGSNGDLTIDANGHWNFTANSAFNQLNVGDKVEETFTVSSVDGTPSTIKVTINGTNDKATVSTATIAIDETDKAVTTSGTLASTDVDNPDNTFIPASITGSNGDLTIDANGHWSFTANSAFNQLNVGDKVEETFTVSSVDGTPSTIKVTINGTNDKATVSTATVSVDETDKAVTTSGTLTSTDVDNPDNTFTPGSISGTNGDLTIDANGHWVFTASSAFNQLNVGDKVEETFTVSSVDGTPSTIKVTINGTNDKATVSTATIAIDETDKAVTTSGTLTSTDVDNPDNAFTPGSISGANGDLTIDANGHWVFTASSAFNQLNVGDKVEETFTVSSVDGTPSTIKVTINGTNDKATVSSATVAINETDQAVTTSGTLTSTDVDNPDNAFTPGSISGANGDLTIDANGHWVFTANSAFNQLNVGDKVEETFTVSSVDGTPSTIKVTINGTNDKATVSTATVSVDETDKAVTTSGTLASTDVDNPDNTFIPASITGSNGDLTIDANGHWVFTANSAFNQLNVGDKVEETFTVSSVDGTPSTIKVTINGTNDKATVSTATIAIDETDQAVTTSGTLTSTDVDNPDNTFIPASITGSNGDLTIDANGHWNFTANSAFNQLNVGDKVEETFTVSSVDGTPSTIKVTINGTNDKATVSSATIAIDETDKAVTTSGTLTSTDVDNPDNAFTPGSISGANGDLTIDANGHWVFTANSAFNQLNVGDKVEETFTVSSVDGTPSTIKVTINGTNDKATVSTATIAIDETDKAVTTSGTLASTDVDNPDNTFIPASITGSNGDLTIDANGHWVFTASSAFNQLNVGDKVEETFTVSSVDGTPSTIKVTINGTNDKATVSSATIAIDETDQAVTTSGTLTSTDVDNPDNTFIPASITGSNGDLTIDANGHWNFTANSAFNQLNVGDKVEETFTVSSVDGTPSTIKVTINGTNDKATVSTATIAIDETDKAVTTSGTLASTDVDNPDNTFIPASITGSNGDLTIDANGHWSFTANSAFNQLNVGDKVEETFTVSSVDGTPSTIKVTINGTNDKATVSTATVSVDETDKAVTTSGTLTSTDVDNPDNTFTPGSISGTNGDLTIDANGHWVFTASSAFNQLNVGDKVEETFTVSSVDGTPSTIKVTINGTNDKATVSTATIAIDETDKAVTTSGTLTSTDVDNPDNAFTPGSISGANGDLTIDANGHWVFTASSAFNQLNVGDKVEETFTVSSVDGTPSTIKVTINGTNDKATVSSATIAIDETDQAVTTSGTLTSTDVDNPDNTFIPASITGSNGDLTIDANGHWNFTANSAFNQLNVGDKVEETFTVSSVDGTPSTIKVTINGTNDAPVINAQSHSVVEGGSLLNGKMVGHDIDTGATLTYSAPQVDGLVLNPDGSYSFDPSHATYLSLASGATKTLTIPVTLTDEHHASSTQNLSITITGANNSATISGVSTGDVDEGHGSYGDRSPDYAHPGMAKLGQDAITADGKLDIVDPDSGEAQFDPKGGAWNNSYNGQYGHLLLNSDGTWHYDVTVGSSDWVGNKKTTIGTTIDQLGEGQSLTDTITVHSKDGTTHDIVITIHGSNDRPYCSSEVVLANGSEDTRQTLTTAQLLANTVDVDANDAGKLTIENLHADHGSILNNADGTFTFTPEKDYNGDVHFSYDVKDAHGGVTHTGASTTLSAVGDKAQIAGVDTGSITENSAGVDMSPDYAHSGIATLGNTTLYADGKLTITDPDVGESGFERQGSNGYDYHGTYGDLILLTDGTWHYHADAGHLSGIGARPTTRGTAIDQLGEGQSLTDTITVHSKDGTTHDIVITIHGSNDRPYCSSEVVLANGSEDTRQTLTTAQLLANTVDVDANDAGKLTIENLHADHGSILNNADGTFTFTPEKDYNGDVHFRYDVKDAHGGVTHTGATTNLAAVNDNPDVTPLTDSVSEGADNHHTLNLLLGATDKEGDALTISHLEYAIDGQPQAGKIPAGITLDADGHTLIVDATDPAFNHLANGQSQQIAITYQVEDGHGGSTQQTATLTIAGTDDKATLVSNVIQLTETQALDSEFKSYRGQLQLIDPDSGDNTQFVFSGKYLGQGFAPGYLDVWPNGSYQFKLDAGTNRHADELIGSLHAGESKEFPYEVETSDGQKLTIMVKVTGEDNQAKIAVTPYSSLNNHVYEDHTSFGNTTNKLSSGGTLQVIDPDHDQAGFIAQTITTAEGGRFNINAQGQWSYDIDNDKVQYLGAGESFQQTFTVESIDGSAKKDITVTVHGTNDAPVASAEVRLANGLEDSKIVLTPALLLANTTDIDDNDIGKLSIENLHADHGAIALNTDGTFTFTPEKDYNGDVHFSYDVKDAHGGVTHTGASTTLSAVGDKAQIAGIDTGSISENTAGVDKSPDYAQPGIATLGNAPLYADGKLTITDPDVGEAGFERQGSNGYDYHGTYGDLILLTDGTWHYQADAGHRALIGGTTTTRGTAIDQLGENQSLTDTITVHSKDGTTHDIVITIHGSNDRPYCSSEVILQSGTEDTRQTLTTAQLLANTVDVDKNDAGLLSIENLHADHGSILNNADGTFTFTPEKDYNGDVHFSYDVKDAHGGVTHTGASTTLSAVDDAAVITGTGGHLLEEDNLYYGYTIKTNGQFQVVDPDGPSQSKFPDGLHHHTGSLGGTLQLYGNGNYFYDIDNSTVNHLAAGQEAKETFTIHSVDGTPHQVEFVIEGTNDAPFVRGAATLSAGIEDTAVTLHVADLLAQAGDYDDGETAQLSVHNLSADHGTVTDHKDGTYTFNPDADYNGTVHFTYDVQDPQGATVATSASMALAAVADKPILNVDITDTSDNTLNDSESGAAAISGTLDPSVASTLERIEITDGTTTVTVDKANITVAADGTYQTTADISSLKDGTLTVTAHATSHDGTTATSTDTIIKDSVATVHDNNASMNENQPSIHGNLIADDEAGVQVTGGLGEQLGSYGKFVIHANGSYTYTPDARAQALNLNEHQQETFTFTVTDKAGNTAIETFQISLTGRNDGPVITNAVSDSQGATVEDGATRVSGQLSASDLDKGDQLSWEVVGSGSNPGTGNYGNLAVLPSTGQWVYRLDQGAHTQALADGEQKQETFTLRVTDSYGASVDQTVVITVTGTNDAPVVSSNVALATGTEDTTVTLTEAQLLANASDVDHGEAALLSVHNLSADHGTITDNKDGTYTFTPEKDYNGDVHFSYDVKDAHGGVTHTGASTTLSAVGDKAQIAGVDTGSITENSAGVDMSPDYAQPGIATLGNKTLYADGKLTITDPDVGESGFERQGSNGYDYHGTYGDLILLTDGTWHYHADAGNRAAIGGTTTTRGSAIDQLGDGQSLTDTITVHSKDGTTHDIVITIHGSNDRPYCSSEVVLANGSEDTRQTLTTAQLLANTVDVDANDAGKLTIENLHADHGSILNNTDGTFTFTPEKDYNGDVHFSYDVKDAHGGVAHTGATTNLVPDSPIQHDTPDFEQVNSEEFSVEVDIAIPSDDKFNQLNSADAIQSGHENDTSMTGANAYLDALGITPTHHAIENEQQHQPADMDLVWAQSEQASLVDEHGIHIDVSDAVTDENHQDDNGHDNQHDDQHQQVDN</sequence>
<feature type="domain" description="RapA2 cadherin-like" evidence="2">
    <location>
        <begin position="976"/>
        <end position="1044"/>
    </location>
</feature>
<proteinExistence type="predicted"/>
<evidence type="ECO:0000256" key="1">
    <source>
        <dbReference type="SAM" id="MobiDB-lite"/>
    </source>
</evidence>
<feature type="domain" description="RapA2 cadherin-like" evidence="2">
    <location>
        <begin position="1368"/>
        <end position="1436"/>
    </location>
</feature>
<feature type="domain" description="RapA2 cadherin-like" evidence="2">
    <location>
        <begin position="2152"/>
        <end position="2220"/>
    </location>
</feature>
<dbReference type="NCBIfam" id="NF012211">
    <property type="entry name" value="tand_rpt_95"/>
    <property type="match status" value="7"/>
</dbReference>
<keyword evidence="4" id="KW-0614">Plasmid</keyword>
<dbReference type="NCBIfam" id="TIGR01965">
    <property type="entry name" value="VCBS_repeat"/>
    <property type="match status" value="46"/>
</dbReference>
<geneLocation type="plasmid" evidence="4 5">
    <name>pVN20-VB00237</name>
</geneLocation>
<feature type="domain" description="RapA2 cadherin-like" evidence="2">
    <location>
        <begin position="2642"/>
        <end position="2710"/>
    </location>
</feature>
<evidence type="ECO:0000259" key="2">
    <source>
        <dbReference type="Pfam" id="PF17803"/>
    </source>
</evidence>
<feature type="domain" description="RapA2 cadherin-like" evidence="2">
    <location>
        <begin position="2348"/>
        <end position="2416"/>
    </location>
</feature>
<feature type="domain" description="RapA2 cadherin-like" evidence="2">
    <location>
        <begin position="2740"/>
        <end position="2808"/>
    </location>
</feature>
<protein>
    <submittedName>
        <fullName evidence="4">VCBS domain-containing protein</fullName>
    </submittedName>
</protein>
<feature type="domain" description="RapA2 cadherin-like" evidence="2">
    <location>
        <begin position="388"/>
        <end position="456"/>
    </location>
</feature>